<dbReference type="EMBL" id="JAFNAA010000005">
    <property type="protein sequence ID" value="MBO1107823.1"/>
    <property type="molecule type" value="Genomic_DNA"/>
</dbReference>
<keyword evidence="8 13" id="KW-0129">CBS domain</keyword>
<dbReference type="SMART" id="SM01091">
    <property type="entry name" value="CorC_HlyC"/>
    <property type="match status" value="1"/>
</dbReference>
<evidence type="ECO:0000256" key="15">
    <source>
        <dbReference type="SAM" id="MobiDB-lite"/>
    </source>
</evidence>
<dbReference type="Pfam" id="PF00571">
    <property type="entry name" value="CBS"/>
    <property type="match status" value="1"/>
</dbReference>
<comment type="function">
    <text evidence="10">Involved in cadaverine and putrescine tolerance in stationary phase. May facilitate the efflux of both cadaverine and putrescine from the cytoplasm, reducing potentially toxic levels under certain stress conditions.</text>
</comment>
<dbReference type="InterPro" id="IPR005170">
    <property type="entry name" value="Transptr-assoc_dom"/>
</dbReference>
<feature type="transmembrane region" description="Helical" evidence="16">
    <location>
        <begin position="96"/>
        <end position="117"/>
    </location>
</feature>
<keyword evidence="9 14" id="KW-0472">Membrane</keyword>
<dbReference type="InterPro" id="IPR044751">
    <property type="entry name" value="Ion_transp-like_CBS"/>
</dbReference>
<dbReference type="Gene3D" id="3.10.580.10">
    <property type="entry name" value="CBS-domain"/>
    <property type="match status" value="1"/>
</dbReference>
<evidence type="ECO:0000256" key="6">
    <source>
        <dbReference type="ARBA" id="ARBA00022737"/>
    </source>
</evidence>
<dbReference type="GO" id="GO:0005886">
    <property type="term" value="C:plasma membrane"/>
    <property type="evidence" value="ECO:0007669"/>
    <property type="project" value="UniProtKB-SubCell"/>
</dbReference>
<dbReference type="CDD" id="cd04590">
    <property type="entry name" value="CBS_pair_CorC_HlyC_assoc"/>
    <property type="match status" value="1"/>
</dbReference>
<feature type="region of interest" description="Disordered" evidence="15">
    <location>
        <begin position="427"/>
        <end position="451"/>
    </location>
</feature>
<reference evidence="17" key="1">
    <citation type="submission" date="2021-03" db="EMBL/GenBank/DDBJ databases">
        <title>Plesiomonas shigelloides zfcc0051, isolated from zebrafish feces.</title>
        <authorList>
            <person name="Vanderhoek Z."/>
            <person name="Gaulke C."/>
        </authorList>
    </citation>
    <scope>NUCLEOTIDE SEQUENCE</scope>
    <source>
        <strain evidence="17">Zfcc0051</strain>
    </source>
</reference>
<dbReference type="InterPro" id="IPR000644">
    <property type="entry name" value="CBS_dom"/>
</dbReference>
<evidence type="ECO:0000256" key="12">
    <source>
        <dbReference type="ARBA" id="ARBA00039818"/>
    </source>
</evidence>
<organism evidence="17 18">
    <name type="scientific">Plesiomonas shigelloides</name>
    <name type="common">Aeromonas shigelloides</name>
    <dbReference type="NCBI Taxonomy" id="703"/>
    <lineage>
        <taxon>Bacteria</taxon>
        <taxon>Pseudomonadati</taxon>
        <taxon>Pseudomonadota</taxon>
        <taxon>Gammaproteobacteria</taxon>
        <taxon>Enterobacterales</taxon>
        <taxon>Enterobacteriaceae</taxon>
        <taxon>Plesiomonas</taxon>
    </lineage>
</organism>
<evidence type="ECO:0000313" key="17">
    <source>
        <dbReference type="EMBL" id="MBO1107823.1"/>
    </source>
</evidence>
<dbReference type="PANTHER" id="PTHR22777:SF16">
    <property type="entry name" value="POLYAMINE EXPORT PROTEIN"/>
    <property type="match status" value="1"/>
</dbReference>
<dbReference type="PROSITE" id="PS51846">
    <property type="entry name" value="CNNM"/>
    <property type="match status" value="1"/>
</dbReference>
<comment type="caution">
    <text evidence="17">The sequence shown here is derived from an EMBL/GenBank/DDBJ whole genome shotgun (WGS) entry which is preliminary data.</text>
</comment>
<sequence>MLENILAIALLIAASAFFSISEISLAASRKIKLKVMADEGNIRAAKVIALQEQPGNFFTVVQIGLNAVAILGGIIGDTAFSPYFESLLVHWMSPDLAGKIGFLLSFSVVTGGFILFADLMPKRIGMASPEAVSTRIVGPMQFCIKLFKPLVWFFNGLANSIFKLLNVPTARKEDITSDDIYTVFEQGALAGVLGKQEHHLIENVFELESRTVPSSMTPREDIIYFDIRESEESIREKISTHPHSKFLVCDTTIDNVVGYVDSKDMLMRILNGQSIALHQGLPMHNPQFVPDSLTLSETLESFKGSSEDFAVILNEYALVVGIITLNDVMSTLMGDLVNQNQEELIVKRDENTWLIEGTTPIDDVMRALDIDEFPDSDNYETIGGFMMYMLRKIPKRTDYTIYANYKFEVVDIDNFKIDQMLITRLPKDVPQDEQHEESSDGAEQAKAADND</sequence>
<dbReference type="InterPro" id="IPR002550">
    <property type="entry name" value="CNNM"/>
</dbReference>
<name>A0A379CSK8_PLESH</name>
<dbReference type="FunFam" id="3.10.580.10:FF:000005">
    <property type="entry name" value="HlyC/CorC family transporter"/>
    <property type="match status" value="1"/>
</dbReference>
<dbReference type="RefSeq" id="WP_047706716.1">
    <property type="nucleotide sequence ID" value="NZ_CP062196.1"/>
</dbReference>
<keyword evidence="5 14" id="KW-0812">Transmembrane</keyword>
<dbReference type="PANTHER" id="PTHR22777">
    <property type="entry name" value="HEMOLYSIN-RELATED"/>
    <property type="match status" value="1"/>
</dbReference>
<dbReference type="KEGG" id="pshi:SAMEA2665130_2699"/>
<evidence type="ECO:0000256" key="13">
    <source>
        <dbReference type="PROSITE-ProRule" id="PRU00703"/>
    </source>
</evidence>
<comment type="subcellular location">
    <subcellularLocation>
        <location evidence="1">Cell inner membrane</location>
        <topology evidence="1">Multi-pass membrane protein</topology>
    </subcellularLocation>
</comment>
<gene>
    <name evidence="17" type="ORF">J2R62_06245</name>
</gene>
<feature type="transmembrane region" description="Helical" evidence="16">
    <location>
        <begin position="56"/>
        <end position="76"/>
    </location>
</feature>
<dbReference type="InterPro" id="IPR036318">
    <property type="entry name" value="FAD-bd_PCMH-like_sf"/>
</dbReference>
<evidence type="ECO:0000256" key="2">
    <source>
        <dbReference type="ARBA" id="ARBA00022448"/>
    </source>
</evidence>
<keyword evidence="6" id="KW-0677">Repeat</keyword>
<evidence type="ECO:0000256" key="9">
    <source>
        <dbReference type="ARBA" id="ARBA00023136"/>
    </source>
</evidence>
<dbReference type="Proteomes" id="UP000664658">
    <property type="component" value="Unassembled WGS sequence"/>
</dbReference>
<dbReference type="GO" id="GO:0050660">
    <property type="term" value="F:flavin adenine dinucleotide binding"/>
    <property type="evidence" value="ECO:0007669"/>
    <property type="project" value="InterPro"/>
</dbReference>
<evidence type="ECO:0000256" key="1">
    <source>
        <dbReference type="ARBA" id="ARBA00004429"/>
    </source>
</evidence>
<evidence type="ECO:0000256" key="16">
    <source>
        <dbReference type="SAM" id="Phobius"/>
    </source>
</evidence>
<dbReference type="SUPFAM" id="SSF56176">
    <property type="entry name" value="FAD-binding/transporter-associated domain-like"/>
    <property type="match status" value="1"/>
</dbReference>
<dbReference type="FunFam" id="3.30.465.10:FF:000002">
    <property type="entry name" value="HlyC/CorC family transporter"/>
    <property type="match status" value="1"/>
</dbReference>
<evidence type="ECO:0000256" key="14">
    <source>
        <dbReference type="PROSITE-ProRule" id="PRU01193"/>
    </source>
</evidence>
<evidence type="ECO:0000256" key="4">
    <source>
        <dbReference type="ARBA" id="ARBA00022519"/>
    </source>
</evidence>
<feature type="compositionally biased region" description="Basic and acidic residues" evidence="15">
    <location>
        <begin position="427"/>
        <end position="438"/>
    </location>
</feature>
<dbReference type="Gene3D" id="3.30.465.10">
    <property type="match status" value="1"/>
</dbReference>
<evidence type="ECO:0000256" key="8">
    <source>
        <dbReference type="ARBA" id="ARBA00023122"/>
    </source>
</evidence>
<keyword evidence="7 14" id="KW-1133">Transmembrane helix</keyword>
<dbReference type="Pfam" id="PF01595">
    <property type="entry name" value="CNNM"/>
    <property type="match status" value="1"/>
</dbReference>
<proteinExistence type="inferred from homology"/>
<comment type="similarity">
    <text evidence="11">Belongs to the UPF0053 family. PaeA subfamily.</text>
</comment>
<evidence type="ECO:0000313" key="18">
    <source>
        <dbReference type="Proteomes" id="UP000664658"/>
    </source>
</evidence>
<dbReference type="SUPFAM" id="SSF54631">
    <property type="entry name" value="CBS-domain pair"/>
    <property type="match status" value="1"/>
</dbReference>
<accession>A0A379CSK8</accession>
<dbReference type="InterPro" id="IPR016169">
    <property type="entry name" value="FAD-bd_PCMH_sub2"/>
</dbReference>
<evidence type="ECO:0000256" key="11">
    <source>
        <dbReference type="ARBA" id="ARBA00038280"/>
    </source>
</evidence>
<evidence type="ECO:0000256" key="5">
    <source>
        <dbReference type="ARBA" id="ARBA00022692"/>
    </source>
</evidence>
<evidence type="ECO:0000256" key="3">
    <source>
        <dbReference type="ARBA" id="ARBA00022475"/>
    </source>
</evidence>
<evidence type="ECO:0000256" key="10">
    <source>
        <dbReference type="ARBA" id="ARBA00037177"/>
    </source>
</evidence>
<dbReference type="Pfam" id="PF03471">
    <property type="entry name" value="CorC_HlyC"/>
    <property type="match status" value="1"/>
</dbReference>
<feature type="transmembrane region" description="Helical" evidence="16">
    <location>
        <begin position="6"/>
        <end position="27"/>
    </location>
</feature>
<dbReference type="InterPro" id="IPR046342">
    <property type="entry name" value="CBS_dom_sf"/>
</dbReference>
<protein>
    <recommendedName>
        <fullName evidence="12">Polyamine export protein</fullName>
    </recommendedName>
</protein>
<keyword evidence="3" id="KW-1003">Cell membrane</keyword>
<dbReference type="PROSITE" id="PS51371">
    <property type="entry name" value="CBS"/>
    <property type="match status" value="2"/>
</dbReference>
<dbReference type="AlphaFoldDB" id="A0A379CSK8"/>
<keyword evidence="4" id="KW-0997">Cell inner membrane</keyword>
<keyword evidence="2" id="KW-0813">Transport</keyword>
<evidence type="ECO:0000256" key="7">
    <source>
        <dbReference type="ARBA" id="ARBA00022989"/>
    </source>
</evidence>